<dbReference type="InterPro" id="IPR039569">
    <property type="entry name" value="FAS1-like_DH_region"/>
</dbReference>
<dbReference type="InterPro" id="IPR029069">
    <property type="entry name" value="HotDog_dom_sf"/>
</dbReference>
<evidence type="ECO:0000313" key="2">
    <source>
        <dbReference type="EMBL" id="MEY8015101.1"/>
    </source>
</evidence>
<evidence type="ECO:0000259" key="1">
    <source>
        <dbReference type="Pfam" id="PF13452"/>
    </source>
</evidence>
<feature type="domain" description="FAS1-like dehydratase" evidence="1">
    <location>
        <begin position="30"/>
        <end position="166"/>
    </location>
</feature>
<dbReference type="EMBL" id="JBGEDP010000001">
    <property type="protein sequence ID" value="MEY8015101.1"/>
    <property type="molecule type" value="Genomic_DNA"/>
</dbReference>
<name>A0ABV4C0V6_9MYCO</name>
<organism evidence="2 3">
    <name type="scientific">Mycobacterium servetii</name>
    <dbReference type="NCBI Taxonomy" id="3237418"/>
    <lineage>
        <taxon>Bacteria</taxon>
        <taxon>Bacillati</taxon>
        <taxon>Actinomycetota</taxon>
        <taxon>Actinomycetes</taxon>
        <taxon>Mycobacteriales</taxon>
        <taxon>Mycobacteriaceae</taxon>
        <taxon>Mycobacterium</taxon>
    </lineage>
</organism>
<proteinExistence type="predicted"/>
<dbReference type="Gene3D" id="3.10.129.10">
    <property type="entry name" value="Hotdog Thioesterase"/>
    <property type="match status" value="1"/>
</dbReference>
<protein>
    <submittedName>
        <fullName evidence="2">MaoC family dehydratase N-terminal domain-containing protein</fullName>
    </submittedName>
</protein>
<dbReference type="Pfam" id="PF13452">
    <property type="entry name" value="FAS1_DH_region"/>
    <property type="match status" value="1"/>
</dbReference>
<gene>
    <name evidence="2" type="ORF">AB8998_08795</name>
</gene>
<dbReference type="RefSeq" id="WP_369737521.1">
    <property type="nucleotide sequence ID" value="NZ_JBGEDP010000001.1"/>
</dbReference>
<reference evidence="2 3" key="1">
    <citation type="submission" date="2024-08" db="EMBL/GenBank/DDBJ databases">
        <title>Mycobacterium servetensis sp. nov., a novel rapid-growing mycobacterial species recovered from a human patient in Zaragoza, Spain.</title>
        <authorList>
            <person name="Tristancho-Baro A.I."/>
            <person name="Buenestado-Serrano S."/>
            <person name="Garcia De Viedma D."/>
            <person name="Milagro-Beamonte A."/>
            <person name="Burillo N."/>
            <person name="Sanz S."/>
            <person name="Lopez-Calleja A.I."/>
            <person name="Penas-Utrilla D."/>
            <person name="Guardingo M."/>
            <person name="Garcia M.J."/>
            <person name="Vinuelas-Bayon J."/>
        </authorList>
    </citation>
    <scope>NUCLEOTIDE SEQUENCE [LARGE SCALE GENOMIC DNA]</scope>
    <source>
        <strain evidence="3">HUMS_12744610</strain>
    </source>
</reference>
<dbReference type="Proteomes" id="UP001564760">
    <property type="component" value="Unassembled WGS sequence"/>
</dbReference>
<dbReference type="SUPFAM" id="SSF54637">
    <property type="entry name" value="Thioesterase/thiol ester dehydrase-isomerase"/>
    <property type="match status" value="1"/>
</dbReference>
<comment type="caution">
    <text evidence="2">The sequence shown here is derived from an EMBL/GenBank/DDBJ whole genome shotgun (WGS) entry which is preliminary data.</text>
</comment>
<keyword evidence="3" id="KW-1185">Reference proteome</keyword>
<sequence>MTDPETVSAKVRALVGQPTGGTGEPSVAPDPVNQPMIRHWAYAMADMNPVYLDPEFAASSRFGGIVSPPVMLQTWTMPSPKLEGIGERGGAPVEITGNPTAFLDEAGYTSTVATNSEFEIERYPRLGDVISATAVYESVSEEKKTALGTGFFLTWLTTYTDQNGEVLGRQRFRVLRFRPER</sequence>
<evidence type="ECO:0000313" key="3">
    <source>
        <dbReference type="Proteomes" id="UP001564760"/>
    </source>
</evidence>
<accession>A0ABV4C0V6</accession>